<keyword evidence="17" id="KW-1185">Reference proteome</keyword>
<comment type="subcellular location">
    <subcellularLocation>
        <location evidence="13">Nucleus</location>
    </subcellularLocation>
    <subcellularLocation>
        <location evidence="13">Chromosome</location>
        <location evidence="13">Telomere</location>
    </subcellularLocation>
</comment>
<name>A0A6A5RQD7_9PLEO</name>
<dbReference type="GO" id="GO:0042162">
    <property type="term" value="F:telomeric DNA binding"/>
    <property type="evidence" value="ECO:0007669"/>
    <property type="project" value="TreeGrafter"/>
</dbReference>
<dbReference type="Pfam" id="PF21399">
    <property type="entry name" value="TERT_C"/>
    <property type="match status" value="1"/>
</dbReference>
<keyword evidence="6 13" id="KW-0548">Nucleotidyltransferase</keyword>
<dbReference type="Gene3D" id="1.10.132.70">
    <property type="match status" value="1"/>
</dbReference>
<dbReference type="PANTHER" id="PTHR12066:SF0">
    <property type="entry name" value="TELOMERASE REVERSE TRANSCRIPTASE"/>
    <property type="match status" value="1"/>
</dbReference>
<evidence type="ECO:0000256" key="7">
    <source>
        <dbReference type="ARBA" id="ARBA00022723"/>
    </source>
</evidence>
<comment type="catalytic activity">
    <reaction evidence="12 13">
        <text>DNA(n) + a 2'-deoxyribonucleoside 5'-triphosphate = DNA(n+1) + diphosphate</text>
        <dbReference type="Rhea" id="RHEA:22508"/>
        <dbReference type="Rhea" id="RHEA-COMP:17339"/>
        <dbReference type="Rhea" id="RHEA-COMP:17340"/>
        <dbReference type="ChEBI" id="CHEBI:33019"/>
        <dbReference type="ChEBI" id="CHEBI:61560"/>
        <dbReference type="ChEBI" id="CHEBI:173112"/>
        <dbReference type="EC" id="2.7.7.49"/>
    </reaction>
</comment>
<dbReference type="RefSeq" id="XP_033449788.1">
    <property type="nucleotide sequence ID" value="XM_033590213.1"/>
</dbReference>
<sequence length="1133" mass="128700">MKRKRTPHAGGPRKKAHPVDQSASATPAAIEQPVLQRFYPRLLTLRHYLLSVLPKSSRNRHRRLAHLGRPIASNRAASTSEPDGELAQLLDSTVIGECRTAKINDQEQLVRDRIRDIETFTQQLSPAVSGGTFEPGYFKQAEIVDFVIWRLFKRSSSHKLSHLLCHGFERSASTYRRNDGHGADPSSIPGVVARRPNSHVLALKGPLWCRLLAVLGEGGDRWMMDMLTDCAIFYPVGGKASNYYQLSGPPMFDLEPIPASKTTVTQAHPQGGPASMLAEPRTPCEIAFVRSRMLYAKAALNAKGGIRFGMRHIHVLNRFPSRDDKRQTVQIMRYMFPRQYGLHNVFTCKTDKRETAMSFKDYTLREKEIHQKMCRDLGDKVSDVNEVARWKQRVPKRLRGDLVALISKMRILNQRCSYAELLHHYCPVENTPLSSKPERKRHRLKPGATRQAAFTAHKTNADQTADEACFTDMACPTAHVSAFCRAVIAKVVPRRFWGDDGNRRTVMQCIDQFVGLRKFETLTLHEVTQKLQVTAIPWLQLPGQEGTTKLARSDFEKRKELFQEFVYWVFDSLLIPLVRSNFYVTESNAHRNRLFYFRHDVWRMLTEPLLSTLRLNMFEDMPTDRVNRLLAARPLGFSKIRLLPKKQGIRVIVNLKRRPQLTRYGAVTLGRSINSVMTPVFNAINYEKTIRPDKLGSSLFSVGDMFPKLEAFKASLRAQGLQDKQLYFAKVDVVSCFDTIPQKRLLSMVDSLMSAQAYQTGKHVEISALGALQRLHGEHVNPAPRKRWISHTVAGKDAASFSQVVQDKLVGTKSNTVFVNTHLQQQEAKADLMHLLREHVERNLVKIGKRFFRQKTGIPQGSILSSILCNYFYAELERDVLGFALGGDCLLLRLLDDFLLITVDRQHAERFVRVMHRGHADYGVQIKSAKSMTNFDVVTDDGVRVPNCSPEVRKNTERSTRADVENSLTIELSKVPGQTLHRKALNAFKIQLKAMFIDPALNSVSTVLTNLHQSFHEAAVRCLEYVRMLAKMRTTCSSLLIRTVDSIIALAFVMVQRRARSRSEARLVHAQSVISRRQLQWLACKAFYTVFQRAQTKHGALLAWLRGSLKAARVSDAADRELLEAAASAWQRR</sequence>
<dbReference type="InterPro" id="IPR000477">
    <property type="entry name" value="RT_dom"/>
</dbReference>
<comment type="similarity">
    <text evidence="1 13">Belongs to the reverse transcriptase family. Telomerase subfamily.</text>
</comment>
<keyword evidence="9 13" id="KW-0779">Telomere</keyword>
<accession>A0A6A5RQD7</accession>
<evidence type="ECO:0000313" key="17">
    <source>
        <dbReference type="Proteomes" id="UP000800082"/>
    </source>
</evidence>
<evidence type="ECO:0000256" key="12">
    <source>
        <dbReference type="ARBA" id="ARBA00048173"/>
    </source>
</evidence>
<dbReference type="InterPro" id="IPR049139">
    <property type="entry name" value="TERT_C"/>
</dbReference>
<dbReference type="OrthoDB" id="289721at2759"/>
<evidence type="ECO:0000256" key="2">
    <source>
        <dbReference type="ARBA" id="ARBA00012493"/>
    </source>
</evidence>
<dbReference type="PANTHER" id="PTHR12066">
    <property type="entry name" value="TELOMERASE REVERSE TRANSCRIPTASE"/>
    <property type="match status" value="1"/>
</dbReference>
<comment type="function">
    <text evidence="13">Telomerase is a ribonucleoprotein enzyme essential for the replication of chromosome termini in most eukaryotes. It elongates telomeres. It is a reverse transcriptase that adds simple sequence repeats to chromosome ends by copying a template sequence within the RNA component of the enzyme.</text>
</comment>
<dbReference type="Pfam" id="PF12009">
    <property type="entry name" value="Telomerase_RBD"/>
    <property type="match status" value="1"/>
</dbReference>
<dbReference type="Pfam" id="PF00078">
    <property type="entry name" value="RVT_1"/>
    <property type="match status" value="1"/>
</dbReference>
<keyword evidence="8 13" id="KW-0460">Magnesium</keyword>
<dbReference type="EC" id="2.7.7.49" evidence="2 13"/>
<evidence type="ECO:0000256" key="6">
    <source>
        <dbReference type="ARBA" id="ARBA00022695"/>
    </source>
</evidence>
<dbReference type="InterPro" id="IPR003545">
    <property type="entry name" value="Telomerase_RT"/>
</dbReference>
<dbReference type="SMART" id="SM00975">
    <property type="entry name" value="Telomerase_RBD"/>
    <property type="match status" value="1"/>
</dbReference>
<keyword evidence="10 13" id="KW-0695">RNA-directed DNA polymerase</keyword>
<evidence type="ECO:0000259" key="15">
    <source>
        <dbReference type="PROSITE" id="PS50878"/>
    </source>
</evidence>
<dbReference type="GO" id="GO:0007004">
    <property type="term" value="P:telomere maintenance via telomerase"/>
    <property type="evidence" value="ECO:0007669"/>
    <property type="project" value="TreeGrafter"/>
</dbReference>
<dbReference type="PROSITE" id="PS50878">
    <property type="entry name" value="RT_POL"/>
    <property type="match status" value="1"/>
</dbReference>
<dbReference type="Proteomes" id="UP000800082">
    <property type="component" value="Unassembled WGS sequence"/>
</dbReference>
<evidence type="ECO:0000313" key="16">
    <source>
        <dbReference type="EMBL" id="KAF1929540.1"/>
    </source>
</evidence>
<evidence type="ECO:0000256" key="1">
    <source>
        <dbReference type="ARBA" id="ARBA00008001"/>
    </source>
</evidence>
<dbReference type="GO" id="GO:0000781">
    <property type="term" value="C:chromosome, telomeric region"/>
    <property type="evidence" value="ECO:0007669"/>
    <property type="project" value="UniProtKB-SubCell"/>
</dbReference>
<dbReference type="EMBL" id="ML978965">
    <property type="protein sequence ID" value="KAF1929540.1"/>
    <property type="molecule type" value="Genomic_DNA"/>
</dbReference>
<evidence type="ECO:0000256" key="5">
    <source>
        <dbReference type="ARBA" id="ARBA00022679"/>
    </source>
</evidence>
<evidence type="ECO:0000256" key="4">
    <source>
        <dbReference type="ARBA" id="ARBA00022454"/>
    </source>
</evidence>
<feature type="region of interest" description="Disordered" evidence="14">
    <location>
        <begin position="1"/>
        <end position="27"/>
    </location>
</feature>
<dbReference type="InterPro" id="IPR021891">
    <property type="entry name" value="Telomerase_RBD"/>
</dbReference>
<dbReference type="GO" id="GO:0000333">
    <property type="term" value="C:telomerase catalytic core complex"/>
    <property type="evidence" value="ECO:0007669"/>
    <property type="project" value="TreeGrafter"/>
</dbReference>
<organism evidence="16 17">
    <name type="scientific">Didymella exigua CBS 183.55</name>
    <dbReference type="NCBI Taxonomy" id="1150837"/>
    <lineage>
        <taxon>Eukaryota</taxon>
        <taxon>Fungi</taxon>
        <taxon>Dikarya</taxon>
        <taxon>Ascomycota</taxon>
        <taxon>Pezizomycotina</taxon>
        <taxon>Dothideomycetes</taxon>
        <taxon>Pleosporomycetidae</taxon>
        <taxon>Pleosporales</taxon>
        <taxon>Pleosporineae</taxon>
        <taxon>Didymellaceae</taxon>
        <taxon>Didymella</taxon>
    </lineage>
</organism>
<dbReference type="Gene3D" id="1.10.357.90">
    <property type="match status" value="1"/>
</dbReference>
<protein>
    <recommendedName>
        <fullName evidence="3 13">Telomerase reverse transcriptase</fullName>
        <ecNumber evidence="2 13">2.7.7.49</ecNumber>
    </recommendedName>
    <alternativeName>
        <fullName evidence="13">Telomerase catalytic subunit</fullName>
    </alternativeName>
</protein>
<dbReference type="GO" id="GO:0003720">
    <property type="term" value="F:telomerase activity"/>
    <property type="evidence" value="ECO:0007669"/>
    <property type="project" value="InterPro"/>
</dbReference>
<evidence type="ECO:0000256" key="8">
    <source>
        <dbReference type="ARBA" id="ARBA00022842"/>
    </source>
</evidence>
<evidence type="ECO:0000256" key="14">
    <source>
        <dbReference type="SAM" id="MobiDB-lite"/>
    </source>
</evidence>
<keyword evidence="11 13" id="KW-0539">Nucleus</keyword>
<evidence type="ECO:0000256" key="10">
    <source>
        <dbReference type="ARBA" id="ARBA00022918"/>
    </source>
</evidence>
<evidence type="ECO:0000256" key="3">
    <source>
        <dbReference type="ARBA" id="ARBA00016182"/>
    </source>
</evidence>
<keyword evidence="4 13" id="KW-0158">Chromosome</keyword>
<dbReference type="PRINTS" id="PR01365">
    <property type="entry name" value="TELOMERASERT"/>
</dbReference>
<dbReference type="AlphaFoldDB" id="A0A6A5RQD7"/>
<feature type="compositionally biased region" description="Basic residues" evidence="14">
    <location>
        <begin position="1"/>
        <end position="16"/>
    </location>
</feature>
<keyword evidence="7 13" id="KW-0479">Metal-binding</keyword>
<reference evidence="16" key="1">
    <citation type="journal article" date="2020" name="Stud. Mycol.">
        <title>101 Dothideomycetes genomes: a test case for predicting lifestyles and emergence of pathogens.</title>
        <authorList>
            <person name="Haridas S."/>
            <person name="Albert R."/>
            <person name="Binder M."/>
            <person name="Bloem J."/>
            <person name="Labutti K."/>
            <person name="Salamov A."/>
            <person name="Andreopoulos B."/>
            <person name="Baker S."/>
            <person name="Barry K."/>
            <person name="Bills G."/>
            <person name="Bluhm B."/>
            <person name="Cannon C."/>
            <person name="Castanera R."/>
            <person name="Culley D."/>
            <person name="Daum C."/>
            <person name="Ezra D."/>
            <person name="Gonzalez J."/>
            <person name="Henrissat B."/>
            <person name="Kuo A."/>
            <person name="Liang C."/>
            <person name="Lipzen A."/>
            <person name="Lutzoni F."/>
            <person name="Magnuson J."/>
            <person name="Mondo S."/>
            <person name="Nolan M."/>
            <person name="Ohm R."/>
            <person name="Pangilinan J."/>
            <person name="Park H.-J."/>
            <person name="Ramirez L."/>
            <person name="Alfaro M."/>
            <person name="Sun H."/>
            <person name="Tritt A."/>
            <person name="Yoshinaga Y."/>
            <person name="Zwiers L.-H."/>
            <person name="Turgeon B."/>
            <person name="Goodwin S."/>
            <person name="Spatafora J."/>
            <person name="Crous P."/>
            <person name="Grigoriev I."/>
        </authorList>
    </citation>
    <scope>NUCLEOTIDE SEQUENCE</scope>
    <source>
        <strain evidence="16">CBS 183.55</strain>
    </source>
</reference>
<gene>
    <name evidence="16" type="ORF">M421DRAFT_4010</name>
</gene>
<evidence type="ECO:0000256" key="11">
    <source>
        <dbReference type="ARBA" id="ARBA00023242"/>
    </source>
</evidence>
<dbReference type="Gene3D" id="3.30.70.2630">
    <property type="match status" value="1"/>
</dbReference>
<dbReference type="CDD" id="cd01648">
    <property type="entry name" value="TERT"/>
    <property type="match status" value="1"/>
</dbReference>
<evidence type="ECO:0000256" key="9">
    <source>
        <dbReference type="ARBA" id="ARBA00022895"/>
    </source>
</evidence>
<proteinExistence type="inferred from homology"/>
<dbReference type="GO" id="GO:0070034">
    <property type="term" value="F:telomerase RNA binding"/>
    <property type="evidence" value="ECO:0007669"/>
    <property type="project" value="TreeGrafter"/>
</dbReference>
<keyword evidence="5 13" id="KW-0808">Transferase</keyword>
<dbReference type="GeneID" id="54347874"/>
<feature type="domain" description="Reverse transcriptase" evidence="15">
    <location>
        <begin position="624"/>
        <end position="945"/>
    </location>
</feature>
<evidence type="ECO:0000256" key="13">
    <source>
        <dbReference type="RuleBase" id="RU365061"/>
    </source>
</evidence>
<dbReference type="GO" id="GO:0046872">
    <property type="term" value="F:metal ion binding"/>
    <property type="evidence" value="ECO:0007669"/>
    <property type="project" value="UniProtKB-KW"/>
</dbReference>